<feature type="region of interest" description="Disordered" evidence="2">
    <location>
        <begin position="25"/>
        <end position="83"/>
    </location>
</feature>
<feature type="domain" description="CCHC-type" evidence="3">
    <location>
        <begin position="531"/>
        <end position="544"/>
    </location>
</feature>
<dbReference type="Gene3D" id="4.10.60.10">
    <property type="entry name" value="Zinc finger, CCHC-type"/>
    <property type="match status" value="1"/>
</dbReference>
<dbReference type="PROSITE" id="PS50158">
    <property type="entry name" value="ZF_CCHC"/>
    <property type="match status" value="1"/>
</dbReference>
<evidence type="ECO:0000259" key="3">
    <source>
        <dbReference type="PROSITE" id="PS50158"/>
    </source>
</evidence>
<keyword evidence="1" id="KW-0863">Zinc-finger</keyword>
<sequence>MSFTKKTPKQGTIAQILNNMGKDLTEYSGRELSETDSTNDERLKRGDLDRESYESVHAPSFTLTRSPVNSSNLPPSQTTSTEENNVFRTPVGTITRSTLKQVKRSYSEGDESEFSVDAANQPDTALISSLLDCVQDIQTVRTKSSNLQGGYQKKLKTAEETIKEISSELACRKIGKDDGKLNRALAEENSKLKNYIKLLEKRISALEDSSKQKKEDEGSVSDSRSLPNQLAELKTSLDKQMTEFKVEIKAMLTSCITNKTLVPATEINSSISNNAVDKGRDNVNKPAETVQTKWSEVVGRKNRSKANENKNQTPVQRTEAQATGSNVQMAKKKNPVKITRDKEVIHIIREVGCKIEYVEIMKLARENINITDLGIEGVRPRTSLNGGLILEIPGKDMEKNADALAAKITDLVKDKRIKVSRPQKWKEIIILGMDLSINVHDVTDAIKKQTGSDQEVKVGSIRKNLRGSSSVSVKCRKETALKLLAAGRMRMGWSDVRITEADARPLQCYRCWEYGHLSGACKSQTDRSTWCYKCGNKEHIARECLETNMTCRLCEERKLAVDHRMGSHACSTLRNFKEIDDLRRRNLPKSNPKPDETSKKVAPPFLLAAATQPRIQPKPGTVTSDASVMEKHARTHVLFIKHCAENNTDIGIISEPRKNPGAGWLSDPSGKAAIYLHNKDNDLIMKTIATVDGFILVGDNLVKIGSCYFSPSKSPDDFELYLKQIGKIIKSETKKSPLIIGGDFNAHSKIWGSKKDSKKGKSLVNWALSNGLFLINKGNSPTCVRTQGSSIVDLTWANEQATRLLWNWRVLSEVETLSDHVYITMSLHAQIRDREKARKISERVFPRWNTNKINLDLCSAAIIADSWHLPEINTANLDRVIENLENTLTRACNASMPKKKKSLYETSQ</sequence>
<dbReference type="SMART" id="SM00343">
    <property type="entry name" value="ZnF_C2HC"/>
    <property type="match status" value="2"/>
</dbReference>
<dbReference type="InterPro" id="IPR005135">
    <property type="entry name" value="Endo/exonuclease/phosphatase"/>
</dbReference>
<proteinExistence type="predicted"/>
<feature type="compositionally biased region" description="Polar residues" evidence="2">
    <location>
        <begin position="61"/>
        <end position="83"/>
    </location>
</feature>
<dbReference type="InterPro" id="IPR036875">
    <property type="entry name" value="Znf_CCHC_sf"/>
</dbReference>
<reference evidence="5" key="1">
    <citation type="submission" date="2025-08" db="UniProtKB">
        <authorList>
            <consortium name="RefSeq"/>
        </authorList>
    </citation>
    <scope>IDENTIFICATION</scope>
    <source>
        <tissue evidence="5">Whole body</tissue>
    </source>
</reference>
<dbReference type="PANTHER" id="PTHR33273:SF4">
    <property type="entry name" value="ENDONUCLEASE_EXONUCLEASE_PHOSPHATASE DOMAIN-CONTAINING PROTEIN"/>
    <property type="match status" value="1"/>
</dbReference>
<feature type="compositionally biased region" description="Basic and acidic residues" evidence="2">
    <location>
        <begin position="25"/>
        <end position="54"/>
    </location>
</feature>
<dbReference type="SUPFAM" id="SSF57756">
    <property type="entry name" value="Retrovirus zinc finger-like domains"/>
    <property type="match status" value="1"/>
</dbReference>
<evidence type="ECO:0000313" key="4">
    <source>
        <dbReference type="Proteomes" id="UP000694925"/>
    </source>
</evidence>
<dbReference type="InterPro" id="IPR036691">
    <property type="entry name" value="Endo/exonu/phosph_ase_sf"/>
</dbReference>
<dbReference type="RefSeq" id="XP_017888506.1">
    <property type="nucleotide sequence ID" value="XM_018033017.1"/>
</dbReference>
<keyword evidence="4" id="KW-1185">Reference proteome</keyword>
<protein>
    <submittedName>
        <fullName evidence="5">Uncharacterized protein LOC108629983</fullName>
    </submittedName>
</protein>
<dbReference type="GO" id="GO:0003676">
    <property type="term" value="F:nucleic acid binding"/>
    <property type="evidence" value="ECO:0007669"/>
    <property type="project" value="InterPro"/>
</dbReference>
<feature type="region of interest" description="Disordered" evidence="2">
    <location>
        <begin position="207"/>
        <end position="227"/>
    </location>
</feature>
<evidence type="ECO:0000256" key="2">
    <source>
        <dbReference type="SAM" id="MobiDB-lite"/>
    </source>
</evidence>
<evidence type="ECO:0000256" key="1">
    <source>
        <dbReference type="PROSITE-ProRule" id="PRU00047"/>
    </source>
</evidence>
<dbReference type="InterPro" id="IPR001878">
    <property type="entry name" value="Znf_CCHC"/>
</dbReference>
<dbReference type="GO" id="GO:0003824">
    <property type="term" value="F:catalytic activity"/>
    <property type="evidence" value="ECO:0007669"/>
    <property type="project" value="InterPro"/>
</dbReference>
<dbReference type="Proteomes" id="UP000694925">
    <property type="component" value="Unplaced"/>
</dbReference>
<dbReference type="CDD" id="cd09077">
    <property type="entry name" value="R1-I-EN"/>
    <property type="match status" value="1"/>
</dbReference>
<keyword evidence="1" id="KW-0862">Zinc</keyword>
<keyword evidence="1" id="KW-0479">Metal-binding</keyword>
<dbReference type="PANTHER" id="PTHR33273">
    <property type="entry name" value="DOMAIN-CONTAINING PROTEIN, PUTATIVE-RELATED"/>
    <property type="match status" value="1"/>
</dbReference>
<feature type="region of interest" description="Disordered" evidence="2">
    <location>
        <begin position="300"/>
        <end position="331"/>
    </location>
</feature>
<feature type="compositionally biased region" description="Polar residues" evidence="2">
    <location>
        <begin position="309"/>
        <end position="328"/>
    </location>
</feature>
<evidence type="ECO:0000313" key="5">
    <source>
        <dbReference type="RefSeq" id="XP_017888506.1"/>
    </source>
</evidence>
<dbReference type="AlphaFoldDB" id="A0AAJ7JA33"/>
<accession>A0AAJ7JA33</accession>
<dbReference type="GeneID" id="108629983"/>
<dbReference type="GO" id="GO:0008270">
    <property type="term" value="F:zinc ion binding"/>
    <property type="evidence" value="ECO:0007669"/>
    <property type="project" value="UniProtKB-KW"/>
</dbReference>
<dbReference type="Gene3D" id="3.60.10.10">
    <property type="entry name" value="Endonuclease/exonuclease/phosphatase"/>
    <property type="match status" value="1"/>
</dbReference>
<dbReference type="SUPFAM" id="SSF56219">
    <property type="entry name" value="DNase I-like"/>
    <property type="match status" value="1"/>
</dbReference>
<dbReference type="Pfam" id="PF14529">
    <property type="entry name" value="Exo_endo_phos_2"/>
    <property type="match status" value="1"/>
</dbReference>
<feature type="compositionally biased region" description="Basic and acidic residues" evidence="2">
    <location>
        <begin position="207"/>
        <end position="217"/>
    </location>
</feature>
<gene>
    <name evidence="5" type="primary">LOC108629983</name>
</gene>
<name>A0AAJ7JA33_9HYME</name>
<organism evidence="4 5">
    <name type="scientific">Ceratina calcarata</name>
    <dbReference type="NCBI Taxonomy" id="156304"/>
    <lineage>
        <taxon>Eukaryota</taxon>
        <taxon>Metazoa</taxon>
        <taxon>Ecdysozoa</taxon>
        <taxon>Arthropoda</taxon>
        <taxon>Hexapoda</taxon>
        <taxon>Insecta</taxon>
        <taxon>Pterygota</taxon>
        <taxon>Neoptera</taxon>
        <taxon>Endopterygota</taxon>
        <taxon>Hymenoptera</taxon>
        <taxon>Apocrita</taxon>
        <taxon>Aculeata</taxon>
        <taxon>Apoidea</taxon>
        <taxon>Anthophila</taxon>
        <taxon>Apidae</taxon>
        <taxon>Ceratina</taxon>
        <taxon>Zadontomerus</taxon>
    </lineage>
</organism>
<dbReference type="Pfam" id="PF00098">
    <property type="entry name" value="zf-CCHC"/>
    <property type="match status" value="1"/>
</dbReference>
<dbReference type="KEGG" id="ccal:108629983"/>